<comment type="caution">
    <text evidence="1">The sequence shown here is derived from an EMBL/GenBank/DDBJ whole genome shotgun (WGS) entry which is preliminary data.</text>
</comment>
<keyword evidence="2" id="KW-1185">Reference proteome</keyword>
<evidence type="ECO:0000313" key="2">
    <source>
        <dbReference type="Proteomes" id="UP001168972"/>
    </source>
</evidence>
<name>A0AA39G342_MICHY</name>
<dbReference type="EMBL" id="JAQQBR010000002">
    <property type="protein sequence ID" value="KAK0180647.1"/>
    <property type="molecule type" value="Genomic_DNA"/>
</dbReference>
<protein>
    <submittedName>
        <fullName evidence="1">Uncharacterized protein</fullName>
    </submittedName>
</protein>
<accession>A0AA39G342</accession>
<gene>
    <name evidence="1" type="ORF">PV327_003010</name>
</gene>
<dbReference type="PANTHER" id="PTHR34825:SF1">
    <property type="entry name" value="AAA-ATPASE-LIKE DOMAIN-CONTAINING PROTEIN"/>
    <property type="match status" value="1"/>
</dbReference>
<proteinExistence type="predicted"/>
<evidence type="ECO:0000313" key="1">
    <source>
        <dbReference type="EMBL" id="KAK0180647.1"/>
    </source>
</evidence>
<reference evidence="1" key="2">
    <citation type="submission" date="2023-03" db="EMBL/GenBank/DDBJ databases">
        <authorList>
            <person name="Inwood S.N."/>
            <person name="Skelly J.G."/>
            <person name="Guhlin J."/>
            <person name="Harrop T.W.R."/>
            <person name="Goldson S.G."/>
            <person name="Dearden P.K."/>
        </authorList>
    </citation>
    <scope>NUCLEOTIDE SEQUENCE</scope>
    <source>
        <strain evidence="1">Lincoln</strain>
        <tissue evidence="1">Whole body</tissue>
    </source>
</reference>
<reference evidence="1" key="1">
    <citation type="journal article" date="2023" name="bioRxiv">
        <title>Scaffold-level genome assemblies of two parasitoid biocontrol wasps reveal the parthenogenesis mechanism and an associated novel virus.</title>
        <authorList>
            <person name="Inwood S."/>
            <person name="Skelly J."/>
            <person name="Guhlin J."/>
            <person name="Harrop T."/>
            <person name="Goldson S."/>
            <person name="Dearden P."/>
        </authorList>
    </citation>
    <scope>NUCLEOTIDE SEQUENCE</scope>
    <source>
        <strain evidence="1">Lincoln</strain>
        <tissue evidence="1">Whole body</tissue>
    </source>
</reference>
<dbReference type="AlphaFoldDB" id="A0AA39G342"/>
<dbReference type="PANTHER" id="PTHR34825">
    <property type="entry name" value="CONSERVED PROTEIN, WITH A WEAK D-GALACTARATE DEHYDRATASE/ALTRONATE HYDROLASE DOMAIN"/>
    <property type="match status" value="1"/>
</dbReference>
<sequence length="214" mass="25332">MAVTSTIEEKDTRDINTNYSYYDWHYNQPFYVDKTLLIKKLVNRYDTVIYAPPGSGKTLNMDMVRRFVEIEVDEKGKPIELDLDEDKCCLKEVQTRSKNFKLFKGIKILEDKQFVFKHFGKYPTIHVDFNELVGYNFEEILVKFRKIQNKAFRQHAYLKNSSSCDRARFDKETFIKYFDPVKCASLDKFNVEFGLDRLAGIYCTTTMIKQYTCS</sequence>
<organism evidence="1 2">
    <name type="scientific">Microctonus hyperodae</name>
    <name type="common">Parasitoid wasp</name>
    <dbReference type="NCBI Taxonomy" id="165561"/>
    <lineage>
        <taxon>Eukaryota</taxon>
        <taxon>Metazoa</taxon>
        <taxon>Ecdysozoa</taxon>
        <taxon>Arthropoda</taxon>
        <taxon>Hexapoda</taxon>
        <taxon>Insecta</taxon>
        <taxon>Pterygota</taxon>
        <taxon>Neoptera</taxon>
        <taxon>Endopterygota</taxon>
        <taxon>Hymenoptera</taxon>
        <taxon>Apocrita</taxon>
        <taxon>Ichneumonoidea</taxon>
        <taxon>Braconidae</taxon>
        <taxon>Euphorinae</taxon>
        <taxon>Microctonus</taxon>
    </lineage>
</organism>
<dbReference type="Proteomes" id="UP001168972">
    <property type="component" value="Unassembled WGS sequence"/>
</dbReference>